<dbReference type="PANTHER" id="PTHR32552:SF81">
    <property type="entry name" value="TONB-DEPENDENT OUTER MEMBRANE RECEPTOR"/>
    <property type="match status" value="1"/>
</dbReference>
<keyword evidence="6" id="KW-0408">Iron</keyword>
<dbReference type="InterPro" id="IPR000531">
    <property type="entry name" value="Beta-barrel_TonB"/>
</dbReference>
<keyword evidence="5 11" id="KW-0812">Transmembrane</keyword>
<feature type="domain" description="TonB-dependent receptor plug" evidence="14">
    <location>
        <begin position="93"/>
        <end position="201"/>
    </location>
</feature>
<dbReference type="Pfam" id="PF07715">
    <property type="entry name" value="Plug"/>
    <property type="match status" value="1"/>
</dbReference>
<keyword evidence="3 11" id="KW-1134">Transmembrane beta strand</keyword>
<dbReference type="PANTHER" id="PTHR32552">
    <property type="entry name" value="FERRICHROME IRON RECEPTOR-RELATED"/>
    <property type="match status" value="1"/>
</dbReference>
<evidence type="ECO:0000256" key="3">
    <source>
        <dbReference type="ARBA" id="ARBA00022452"/>
    </source>
</evidence>
<proteinExistence type="inferred from homology"/>
<feature type="domain" description="TonB-dependent receptor-like beta-barrel" evidence="13">
    <location>
        <begin position="296"/>
        <end position="765"/>
    </location>
</feature>
<organism evidence="15 16">
    <name type="scientific">Novosphingobium flavum</name>
    <dbReference type="NCBI Taxonomy" id="1778672"/>
    <lineage>
        <taxon>Bacteria</taxon>
        <taxon>Pseudomonadati</taxon>
        <taxon>Pseudomonadota</taxon>
        <taxon>Alphaproteobacteria</taxon>
        <taxon>Sphingomonadales</taxon>
        <taxon>Sphingomonadaceae</taxon>
        <taxon>Novosphingobium</taxon>
    </lineage>
</organism>
<keyword evidence="16" id="KW-1185">Reference proteome</keyword>
<evidence type="ECO:0000256" key="10">
    <source>
        <dbReference type="ARBA" id="ARBA00023237"/>
    </source>
</evidence>
<comment type="subcellular location">
    <subcellularLocation>
        <location evidence="1 11">Cell outer membrane</location>
        <topology evidence="1 11">Multi-pass membrane protein</topology>
    </subcellularLocation>
</comment>
<evidence type="ECO:0000256" key="2">
    <source>
        <dbReference type="ARBA" id="ARBA00022448"/>
    </source>
</evidence>
<comment type="caution">
    <text evidence="15">The sequence shown here is derived from an EMBL/GenBank/DDBJ whole genome shotgun (WGS) entry which is preliminary data.</text>
</comment>
<evidence type="ECO:0000256" key="8">
    <source>
        <dbReference type="ARBA" id="ARBA00023077"/>
    </source>
</evidence>
<evidence type="ECO:0000259" key="14">
    <source>
        <dbReference type="Pfam" id="PF07715"/>
    </source>
</evidence>
<evidence type="ECO:0000256" key="6">
    <source>
        <dbReference type="ARBA" id="ARBA00023004"/>
    </source>
</evidence>
<dbReference type="InterPro" id="IPR012910">
    <property type="entry name" value="Plug_dom"/>
</dbReference>
<dbReference type="AlphaFoldDB" id="A0A7X1FNS4"/>
<keyword evidence="10 11" id="KW-0998">Cell outer membrane</keyword>
<protein>
    <submittedName>
        <fullName evidence="15">TonB-dependent receptor</fullName>
    </submittedName>
</protein>
<keyword evidence="15" id="KW-0675">Receptor</keyword>
<name>A0A7X1FNS4_9SPHN</name>
<evidence type="ECO:0000256" key="1">
    <source>
        <dbReference type="ARBA" id="ARBA00004571"/>
    </source>
</evidence>
<evidence type="ECO:0000256" key="11">
    <source>
        <dbReference type="PROSITE-ProRule" id="PRU01360"/>
    </source>
</evidence>
<keyword evidence="4" id="KW-0410">Iron transport</keyword>
<dbReference type="Proteomes" id="UP000566813">
    <property type="component" value="Unassembled WGS sequence"/>
</dbReference>
<dbReference type="InterPro" id="IPR039426">
    <property type="entry name" value="TonB-dep_rcpt-like"/>
</dbReference>
<keyword evidence="7" id="KW-0406">Ion transport</keyword>
<sequence length="803" mass="87140">MARSLRNPSRHPRTVAPDLRGKSLSYRVHRTARFLSAGASALALSLAATPALAATAEEAAAPEAPIPAAEAADEAAGGSYDIVVTAGRREERLQDVPTAVSALSKEQFQVGGIGRSANEVLSLVPNASAGTQQHGRPRWWIRGVGAGQQQLDLANPVGFYLDDVYISNSSATGLPLFDIERVEILRGPQGTLWGKNTTGGAINVISKRPSLSGDDENYLKLEYGSYDDKIAEGGVGAVIVPDKLAVRGSFRIDDRDGRFTNLFTGQNSNAISDQVFRGQILAKPTDDLEALLSLHYRRYKTDGSYWNTASYAASGVYRGGYVPSTDQDTTNTNAPEWTNNKQVGGSLHLDWHPGDLTLTSITGYERFDSRSAGDNDYTPFEISRGYSNASSRQWSQELRLTSPKDQTLSWIVGAFYFNEKIRSNAYSAALPETAVPALAGGGATVAFSNTRYNHKTESGAVFASGTLNISDRFKLTLGGRWTRETKQLEFNRLASASAATASWSNYAQWWNSYTGTYGGAGTFSGNLSRTWDAFTYDATPSFQIDRHNLIYFKYSHGLKSGGFNTAATLPAALIAVEPERLNSYEVGYKSQWLDGAVTLNLTGFHYDYRNVQVNVVGPNPGAVGGTTVSYLQNAAKGHVDGAEVELAVRPVENLHLNAALGLLNTRYDQFNVLNGGANLSGAQFVRSPHTTLNVAASYTVPLRNSGNIEFEADARYTSLQYYYVTPQDPATRYYTSQPGYTLANARITYTTADDKFSVSAFVNNLLNARYLNHSLVAASATVTGDVVQWGDPRTWGASVIYRF</sequence>
<dbReference type="Pfam" id="PF00593">
    <property type="entry name" value="TonB_dep_Rec_b-barrel"/>
    <property type="match status" value="1"/>
</dbReference>
<keyword evidence="2 11" id="KW-0813">Transport</keyword>
<keyword evidence="9 11" id="KW-0472">Membrane</keyword>
<dbReference type="GO" id="GO:0006826">
    <property type="term" value="P:iron ion transport"/>
    <property type="evidence" value="ECO:0007669"/>
    <property type="project" value="UniProtKB-KW"/>
</dbReference>
<dbReference type="InterPro" id="IPR036942">
    <property type="entry name" value="Beta-barrel_TonB_sf"/>
</dbReference>
<dbReference type="EMBL" id="JACLAW010000001">
    <property type="protein sequence ID" value="MBC2664186.1"/>
    <property type="molecule type" value="Genomic_DNA"/>
</dbReference>
<evidence type="ECO:0000256" key="4">
    <source>
        <dbReference type="ARBA" id="ARBA00022496"/>
    </source>
</evidence>
<evidence type="ECO:0000256" key="12">
    <source>
        <dbReference type="RuleBase" id="RU003357"/>
    </source>
</evidence>
<evidence type="ECO:0000313" key="15">
    <source>
        <dbReference type="EMBL" id="MBC2664186.1"/>
    </source>
</evidence>
<evidence type="ECO:0000313" key="16">
    <source>
        <dbReference type="Proteomes" id="UP000566813"/>
    </source>
</evidence>
<dbReference type="PROSITE" id="PS52016">
    <property type="entry name" value="TONB_DEPENDENT_REC_3"/>
    <property type="match status" value="1"/>
</dbReference>
<keyword evidence="8 12" id="KW-0798">TonB box</keyword>
<evidence type="ECO:0000256" key="7">
    <source>
        <dbReference type="ARBA" id="ARBA00023065"/>
    </source>
</evidence>
<dbReference type="Gene3D" id="2.40.170.20">
    <property type="entry name" value="TonB-dependent receptor, beta-barrel domain"/>
    <property type="match status" value="1"/>
</dbReference>
<evidence type="ECO:0000256" key="5">
    <source>
        <dbReference type="ARBA" id="ARBA00022692"/>
    </source>
</evidence>
<accession>A0A7X1FNS4</accession>
<evidence type="ECO:0000256" key="9">
    <source>
        <dbReference type="ARBA" id="ARBA00023136"/>
    </source>
</evidence>
<gene>
    <name evidence="15" type="ORF">H7F51_01500</name>
</gene>
<dbReference type="GO" id="GO:0009279">
    <property type="term" value="C:cell outer membrane"/>
    <property type="evidence" value="ECO:0007669"/>
    <property type="project" value="UniProtKB-SubCell"/>
</dbReference>
<reference evidence="15 16" key="1">
    <citation type="submission" date="2020-08" db="EMBL/GenBank/DDBJ databases">
        <title>The genome sequence of type strain Novosphingobium flavum NBRC 111647.</title>
        <authorList>
            <person name="Liu Y."/>
        </authorList>
    </citation>
    <scope>NUCLEOTIDE SEQUENCE [LARGE SCALE GENOMIC DNA]</scope>
    <source>
        <strain evidence="15 16">NBRC 111647</strain>
    </source>
</reference>
<evidence type="ECO:0000259" key="13">
    <source>
        <dbReference type="Pfam" id="PF00593"/>
    </source>
</evidence>
<dbReference type="SUPFAM" id="SSF56935">
    <property type="entry name" value="Porins"/>
    <property type="match status" value="1"/>
</dbReference>
<comment type="similarity">
    <text evidence="11 12">Belongs to the TonB-dependent receptor family.</text>
</comment>